<accession>A0A0F9HQC5</accession>
<dbReference type="AlphaFoldDB" id="A0A0F9HQC5"/>
<organism evidence="1">
    <name type="scientific">marine sediment metagenome</name>
    <dbReference type="NCBI Taxonomy" id="412755"/>
    <lineage>
        <taxon>unclassified sequences</taxon>
        <taxon>metagenomes</taxon>
        <taxon>ecological metagenomes</taxon>
    </lineage>
</organism>
<comment type="caution">
    <text evidence="1">The sequence shown here is derived from an EMBL/GenBank/DDBJ whole genome shotgun (WGS) entry which is preliminary data.</text>
</comment>
<reference evidence="1" key="1">
    <citation type="journal article" date="2015" name="Nature">
        <title>Complex archaea that bridge the gap between prokaryotes and eukaryotes.</title>
        <authorList>
            <person name="Spang A."/>
            <person name="Saw J.H."/>
            <person name="Jorgensen S.L."/>
            <person name="Zaremba-Niedzwiedzka K."/>
            <person name="Martijn J."/>
            <person name="Lind A.E."/>
            <person name="van Eijk R."/>
            <person name="Schleper C."/>
            <person name="Guy L."/>
            <person name="Ettema T.J."/>
        </authorList>
    </citation>
    <scope>NUCLEOTIDE SEQUENCE</scope>
</reference>
<dbReference type="EMBL" id="LAZR01021850">
    <property type="protein sequence ID" value="KKL83905.1"/>
    <property type="molecule type" value="Genomic_DNA"/>
</dbReference>
<proteinExistence type="predicted"/>
<gene>
    <name evidence="1" type="ORF">LCGC14_1970050</name>
</gene>
<name>A0A0F9HQC5_9ZZZZ</name>
<protein>
    <submittedName>
        <fullName evidence="1">Uncharacterized protein</fullName>
    </submittedName>
</protein>
<sequence>MISVDYTLTTNKDWIKEKFYKHYQAEDRLLIIVLVGEKNPRDVKALRDMLTSLKRRDKSHNLENIRILTSDEYNKFLGINRVVYEGTLLDNIDNYKYSLKYSNIEYWTSAAYRERDAYDEAMKNWDLSLGYLSTISTDWINRYLPQN</sequence>
<evidence type="ECO:0000313" key="1">
    <source>
        <dbReference type="EMBL" id="KKL83905.1"/>
    </source>
</evidence>